<protein>
    <submittedName>
        <fullName evidence="4">Pentatricopeptide repeat-containing protein</fullName>
    </submittedName>
</protein>
<feature type="repeat" description="PPR" evidence="3">
    <location>
        <begin position="78"/>
        <end position="112"/>
    </location>
</feature>
<keyword evidence="5" id="KW-1185">Reference proteome</keyword>
<proteinExistence type="inferred from homology"/>
<dbReference type="PROSITE" id="PS51375">
    <property type="entry name" value="PPR"/>
    <property type="match status" value="2"/>
</dbReference>
<name>A0ABD1TQE1_9LAMI</name>
<gene>
    <name evidence="4" type="ORF">Fot_28893</name>
</gene>
<accession>A0ABD1TQE1</accession>
<evidence type="ECO:0000256" key="2">
    <source>
        <dbReference type="ARBA" id="ARBA00022737"/>
    </source>
</evidence>
<evidence type="ECO:0000256" key="1">
    <source>
        <dbReference type="ARBA" id="ARBA00007626"/>
    </source>
</evidence>
<dbReference type="EMBL" id="JBFOLJ010000008">
    <property type="protein sequence ID" value="KAL2514922.1"/>
    <property type="molecule type" value="Genomic_DNA"/>
</dbReference>
<feature type="repeat" description="PPR" evidence="3">
    <location>
        <begin position="113"/>
        <end position="147"/>
    </location>
</feature>
<dbReference type="PANTHER" id="PTHR47933:SF34">
    <property type="entry name" value="PENTACOTRIPEPTIDE-REPEAT REGION OF PRORP DOMAIN-CONTAINING PROTEIN"/>
    <property type="match status" value="1"/>
</dbReference>
<reference evidence="5" key="1">
    <citation type="submission" date="2024-07" db="EMBL/GenBank/DDBJ databases">
        <title>Two chromosome-level genome assemblies of Korean endemic species Abeliophyllum distichum and Forsythia ovata (Oleaceae).</title>
        <authorList>
            <person name="Jang H."/>
        </authorList>
    </citation>
    <scope>NUCLEOTIDE SEQUENCE [LARGE SCALE GENOMIC DNA]</scope>
</reference>
<dbReference type="InterPro" id="IPR002885">
    <property type="entry name" value="PPR_rpt"/>
</dbReference>
<keyword evidence="2" id="KW-0677">Repeat</keyword>
<dbReference type="Gene3D" id="1.25.40.10">
    <property type="entry name" value="Tetratricopeptide repeat domain"/>
    <property type="match status" value="1"/>
</dbReference>
<dbReference type="Proteomes" id="UP001604277">
    <property type="component" value="Unassembled WGS sequence"/>
</dbReference>
<comment type="caution">
    <text evidence="4">The sequence shown here is derived from an EMBL/GenBank/DDBJ whole genome shotgun (WGS) entry which is preliminary data.</text>
</comment>
<dbReference type="AlphaFoldDB" id="A0ABD1TQE1"/>
<dbReference type="Pfam" id="PF01535">
    <property type="entry name" value="PPR"/>
    <property type="match status" value="3"/>
</dbReference>
<sequence length="266" mass="30961">MSSSPKIQNSIKKKKYEGILPSILRSLAAENNVEKTLDLYYCKLTPKEQTVILKKQNSWEEVLRIFEWFKSQKKYAPNVIHYNVVFRALGRAHKWDELRLYWIEMAKNGVLRTNNTYGMLVDVYGKAGLVKESLLWIKHMKLRGIFPDEVTMNTVVRVLKDAWEYNRADRFYKDWCNDRVKLGDLDLDIIGDSKPISLKQFLLTELFRTGGRNNFSTPGASDVERSVKKPRLTATYFDGFVRKGSHGYLSEAEALLNKMEEWGNFS</sequence>
<dbReference type="InterPro" id="IPR011990">
    <property type="entry name" value="TPR-like_helical_dom_sf"/>
</dbReference>
<comment type="similarity">
    <text evidence="1">Belongs to the PPR family. P subfamily.</text>
</comment>
<evidence type="ECO:0000313" key="5">
    <source>
        <dbReference type="Proteomes" id="UP001604277"/>
    </source>
</evidence>
<organism evidence="4 5">
    <name type="scientific">Forsythia ovata</name>
    <dbReference type="NCBI Taxonomy" id="205694"/>
    <lineage>
        <taxon>Eukaryota</taxon>
        <taxon>Viridiplantae</taxon>
        <taxon>Streptophyta</taxon>
        <taxon>Embryophyta</taxon>
        <taxon>Tracheophyta</taxon>
        <taxon>Spermatophyta</taxon>
        <taxon>Magnoliopsida</taxon>
        <taxon>eudicotyledons</taxon>
        <taxon>Gunneridae</taxon>
        <taxon>Pentapetalae</taxon>
        <taxon>asterids</taxon>
        <taxon>lamiids</taxon>
        <taxon>Lamiales</taxon>
        <taxon>Oleaceae</taxon>
        <taxon>Forsythieae</taxon>
        <taxon>Forsythia</taxon>
    </lineage>
</organism>
<evidence type="ECO:0000256" key="3">
    <source>
        <dbReference type="PROSITE-ProRule" id="PRU00708"/>
    </source>
</evidence>
<evidence type="ECO:0000313" key="4">
    <source>
        <dbReference type="EMBL" id="KAL2514922.1"/>
    </source>
</evidence>
<dbReference type="PANTHER" id="PTHR47933">
    <property type="entry name" value="PENTATRICOPEPTIDE REPEAT-CONTAINING PROTEIN 1, MITOCHONDRIAL"/>
    <property type="match status" value="1"/>
</dbReference>
<dbReference type="NCBIfam" id="TIGR00756">
    <property type="entry name" value="PPR"/>
    <property type="match status" value="1"/>
</dbReference>
<dbReference type="InterPro" id="IPR051240">
    <property type="entry name" value="Mito_RNA-Proc/Resp"/>
</dbReference>